<dbReference type="InterPro" id="IPR054559">
    <property type="entry name" value="PSMD12-CSN4-like_N"/>
</dbReference>
<sequence length="319" mass="36660">MEALLEKERELRLNKDDAGMQVLMLEIVSMCQNDSELITYLKILSRRKAQLRVPLKKTIQSVFLCKRMSIDGDLNLIVTGSEKTPNELTKFLNFYCRSFDLKTFDQVGNSVGNNQEKSFESGNVGEKTIQGSVGTNNSSSTNQNTNSNNSLEGSGYISSLKTHHLLKDLNISNTELKDTKHFQNLCAKEDEKRDNEKALNRIEGFINFSMQLLSEIVEGKFHLEEERVLITIILKDIFEKLKRPVDAMEIIFDVPVETFSSIKENTKIEYQLEILRLCVINFDWTKCELASKKIRKSYFKQNNHKIAETNFYKLMVGVC</sequence>
<dbReference type="STRING" id="1003232.J9DK00"/>
<dbReference type="Proteomes" id="UP000003163">
    <property type="component" value="Unassembled WGS sequence"/>
</dbReference>
<keyword evidence="4" id="KW-1185">Reference proteome</keyword>
<dbReference type="EMBL" id="AFBI03000004">
    <property type="protein sequence ID" value="EJW01682.1"/>
    <property type="molecule type" value="Genomic_DNA"/>
</dbReference>
<feature type="domain" description="PSMD12/CSN4-like N-terminal" evidence="2">
    <location>
        <begin position="210"/>
        <end position="316"/>
    </location>
</feature>
<accession>J9DK00</accession>
<evidence type="ECO:0000313" key="3">
    <source>
        <dbReference type="EMBL" id="EJW01682.1"/>
    </source>
</evidence>
<dbReference type="GO" id="GO:0008541">
    <property type="term" value="C:proteasome regulatory particle, lid subcomplex"/>
    <property type="evidence" value="ECO:0007669"/>
    <property type="project" value="TreeGrafter"/>
</dbReference>
<evidence type="ECO:0000256" key="1">
    <source>
        <dbReference type="SAM" id="MobiDB-lite"/>
    </source>
</evidence>
<reference evidence="4" key="2">
    <citation type="submission" date="2015-07" db="EMBL/GenBank/DDBJ databases">
        <title>Contrasting host-pathogen interactions and genome evolution in two generalist and specialist microsporidian pathogens of mosquitoes.</title>
        <authorList>
            <consortium name="The Broad Institute Genomics Platform"/>
            <consortium name="The Broad Institute Genome Sequencing Center for Infectious Disease"/>
            <person name="Cuomo C.A."/>
            <person name="Sanscrainte N.D."/>
            <person name="Goldberg J.M."/>
            <person name="Heiman D."/>
            <person name="Young S."/>
            <person name="Zeng Q."/>
            <person name="Becnel J.J."/>
            <person name="Birren B.W."/>
        </authorList>
    </citation>
    <scope>NUCLEOTIDE SEQUENCE [LARGE SCALE GENOMIC DNA]</scope>
    <source>
        <strain evidence="4">USNM 41457</strain>
    </source>
</reference>
<feature type="region of interest" description="Disordered" evidence="1">
    <location>
        <begin position="114"/>
        <end position="153"/>
    </location>
</feature>
<dbReference type="GO" id="GO:0005737">
    <property type="term" value="C:cytoplasm"/>
    <property type="evidence" value="ECO:0007669"/>
    <property type="project" value="TreeGrafter"/>
</dbReference>
<evidence type="ECO:0000313" key="4">
    <source>
        <dbReference type="Proteomes" id="UP000003163"/>
    </source>
</evidence>
<name>J9DK00_EDHAE</name>
<protein>
    <recommendedName>
        <fullName evidence="2">PSMD12/CSN4-like N-terminal domain-containing protein</fullName>
    </recommendedName>
</protein>
<proteinExistence type="predicted"/>
<dbReference type="HOGENOM" id="CLU_871622_0_0_1"/>
<comment type="caution">
    <text evidence="3">The sequence shown here is derived from an EMBL/GenBank/DDBJ whole genome shotgun (WGS) entry which is preliminary data.</text>
</comment>
<dbReference type="PANTHER" id="PTHR10855:SF1">
    <property type="entry name" value="26S PROTEASOME NON-ATPASE REGULATORY SUBUNIT 12"/>
    <property type="match status" value="1"/>
</dbReference>
<gene>
    <name evidence="3" type="ORF">EDEG_00399</name>
</gene>
<dbReference type="AlphaFoldDB" id="J9DK00"/>
<dbReference type="InParanoid" id="J9DK00"/>
<evidence type="ECO:0000259" key="2">
    <source>
        <dbReference type="Pfam" id="PF22241"/>
    </source>
</evidence>
<dbReference type="Pfam" id="PF22241">
    <property type="entry name" value="PSMD12-CSN4_N"/>
    <property type="match status" value="1"/>
</dbReference>
<feature type="compositionally biased region" description="Low complexity" evidence="1">
    <location>
        <begin position="135"/>
        <end position="150"/>
    </location>
</feature>
<dbReference type="OrthoDB" id="268763at2759"/>
<organism evidence="3 4">
    <name type="scientific">Edhazardia aedis (strain USNM 41457)</name>
    <name type="common">Microsporidian parasite</name>
    <dbReference type="NCBI Taxonomy" id="1003232"/>
    <lineage>
        <taxon>Eukaryota</taxon>
        <taxon>Fungi</taxon>
        <taxon>Fungi incertae sedis</taxon>
        <taxon>Microsporidia</taxon>
        <taxon>Edhazardia</taxon>
    </lineage>
</organism>
<dbReference type="InterPro" id="IPR040134">
    <property type="entry name" value="PSMD12/CSN4"/>
</dbReference>
<reference evidence="3 4" key="1">
    <citation type="submission" date="2011-08" db="EMBL/GenBank/DDBJ databases">
        <authorList>
            <person name="Liu Z.J."/>
            <person name="Shi F.L."/>
            <person name="Lu J.Q."/>
            <person name="Li M."/>
            <person name="Wang Z.L."/>
        </authorList>
    </citation>
    <scope>NUCLEOTIDE SEQUENCE [LARGE SCALE GENOMIC DNA]</scope>
    <source>
        <strain evidence="3 4">USNM 41457</strain>
    </source>
</reference>
<dbReference type="VEuPathDB" id="MicrosporidiaDB:EDEG_00399"/>
<dbReference type="PANTHER" id="PTHR10855">
    <property type="entry name" value="26S PROTEASOME NON-ATPASE REGULATORY SUBUNIT 12/COP9 SIGNALOSOME COMPLEX SUBUNIT 4"/>
    <property type="match status" value="1"/>
</dbReference>